<dbReference type="InterPro" id="IPR021112">
    <property type="entry name" value="LtrB_C"/>
</dbReference>
<evidence type="ECO:0000259" key="2">
    <source>
        <dbReference type="Pfam" id="PF11083"/>
    </source>
</evidence>
<dbReference type="RefSeq" id="WP_052727814.1">
    <property type="nucleotide sequence ID" value="NZ_LN774771.1"/>
</dbReference>
<feature type="domain" description="Group II intron-interrupted relaxase LtrB central" evidence="3">
    <location>
        <begin position="3"/>
        <end position="28"/>
    </location>
</feature>
<dbReference type="HOGENOM" id="CLU_1473425_0_0_9"/>
<protein>
    <recommendedName>
        <fullName evidence="6">Relaxase</fullName>
    </recommendedName>
</protein>
<geneLocation type="plasmid" evidence="4 5">
    <name>III</name>
</geneLocation>
<keyword evidence="1" id="KW-0175">Coiled coil</keyword>
<evidence type="ECO:0000313" key="4">
    <source>
        <dbReference type="EMBL" id="CEN29613.1"/>
    </source>
</evidence>
<dbReference type="Proteomes" id="UP000033166">
    <property type="component" value="Plasmid III"/>
</dbReference>
<feature type="domain" description="Group II intron-interrupted relaxase LtrB C-terminal" evidence="2">
    <location>
        <begin position="43"/>
        <end position="166"/>
    </location>
</feature>
<reference evidence="5" key="1">
    <citation type="submission" date="2015-01" db="EMBL/GenBank/DDBJ databases">
        <authorList>
            <person name="Andreevskaya M."/>
        </authorList>
    </citation>
    <scope>NUCLEOTIDE SEQUENCE [LARGE SCALE GENOMIC DNA]</scope>
    <source>
        <strain evidence="5">MKFS47</strain>
        <plasmid evidence="5">III</plasmid>
    </source>
</reference>
<dbReference type="InterPro" id="IPR048299">
    <property type="entry name" value="LtrB_central"/>
</dbReference>
<evidence type="ECO:0000313" key="5">
    <source>
        <dbReference type="Proteomes" id="UP000033166"/>
    </source>
</evidence>
<accession>A0A0D6E078</accession>
<evidence type="ECO:0008006" key="6">
    <source>
        <dbReference type="Google" id="ProtNLM"/>
    </source>
</evidence>
<dbReference type="EMBL" id="LN774771">
    <property type="protein sequence ID" value="CEN29613.1"/>
    <property type="molecule type" value="Genomic_DNA"/>
</dbReference>
<dbReference type="Pfam" id="PF20874">
    <property type="entry name" value="Relaxase_M"/>
    <property type="match status" value="1"/>
</dbReference>
<evidence type="ECO:0000259" key="3">
    <source>
        <dbReference type="Pfam" id="PF20874"/>
    </source>
</evidence>
<dbReference type="KEGG" id="lpk:LACPI_2413"/>
<name>A0A0D6E078_9LACT</name>
<dbReference type="AlphaFoldDB" id="A0A0D6E078"/>
<gene>
    <name evidence="4" type="ORF">LACPI_2413</name>
</gene>
<evidence type="ECO:0000256" key="1">
    <source>
        <dbReference type="SAM" id="Coils"/>
    </source>
</evidence>
<proteinExistence type="predicted"/>
<organism evidence="4 5">
    <name type="scientific">Pseudolactococcus piscium MKFS47</name>
    <dbReference type="NCBI Taxonomy" id="297352"/>
    <lineage>
        <taxon>Bacteria</taxon>
        <taxon>Bacillati</taxon>
        <taxon>Bacillota</taxon>
        <taxon>Bacilli</taxon>
        <taxon>Lactobacillales</taxon>
        <taxon>Streptococcaceae</taxon>
        <taxon>Pseudolactococcus</taxon>
    </lineage>
</organism>
<dbReference type="Pfam" id="PF11083">
    <property type="entry name" value="Relaxase_C"/>
    <property type="match status" value="1"/>
</dbReference>
<keyword evidence="4" id="KW-0614">Plasmid</keyword>
<sequence length="183" mass="21557">MPFFYFTNSDDATKNKFMTGNTVAKQLSHDNQHLVLHKNQYISKLDQIIKDFEYLSLKGVSTGQQFSDLKKQFENQVHETEKELSFLDEKISRLNKIISAIDGLNSDDFEKIETSEAILSDLKIDKSTKRDDLNKTIEEVKFERQVLNERFHDIVEKYKTYQGVKENVRDRENDTIKNKEVKR</sequence>
<feature type="coiled-coil region" evidence="1">
    <location>
        <begin position="70"/>
        <end position="97"/>
    </location>
</feature>